<evidence type="ECO:0000313" key="3">
    <source>
        <dbReference type="Proteomes" id="UP000178999"/>
    </source>
</evidence>
<protein>
    <submittedName>
        <fullName evidence="2">Uncharacterized protein</fullName>
    </submittedName>
</protein>
<accession>A0A1F8CW29</accession>
<sequence length="106" mass="12126">MIKDIVEAFGLEFLIAVVFFIGGLIVEETYSLIGNNRAEKKGNNHFRIALMCVFEAEERLPGENRKRGAERLEYAIGLYKKRTGVRKYQEAKNAIMEAFMYLKASS</sequence>
<keyword evidence="1" id="KW-0812">Transmembrane</keyword>
<feature type="transmembrane region" description="Helical" evidence="1">
    <location>
        <begin position="13"/>
        <end position="33"/>
    </location>
</feature>
<comment type="caution">
    <text evidence="2">The sequence shown here is derived from an EMBL/GenBank/DDBJ whole genome shotgun (WGS) entry which is preliminary data.</text>
</comment>
<dbReference type="Proteomes" id="UP000178999">
    <property type="component" value="Unassembled WGS sequence"/>
</dbReference>
<dbReference type="AlphaFoldDB" id="A0A1F8CW29"/>
<gene>
    <name evidence="2" type="ORF">A2382_04595</name>
</gene>
<dbReference type="STRING" id="1802538.A2382_04595"/>
<evidence type="ECO:0000256" key="1">
    <source>
        <dbReference type="SAM" id="Phobius"/>
    </source>
</evidence>
<keyword evidence="1" id="KW-0472">Membrane</keyword>
<dbReference type="EMBL" id="MGHY01000005">
    <property type="protein sequence ID" value="OGM79938.1"/>
    <property type="molecule type" value="Genomic_DNA"/>
</dbReference>
<organism evidence="2 3">
    <name type="scientific">Candidatus Woesebacteria bacterium RIFOXYB1_FULL_38_16</name>
    <dbReference type="NCBI Taxonomy" id="1802538"/>
    <lineage>
        <taxon>Bacteria</taxon>
        <taxon>Candidatus Woeseibacteriota</taxon>
    </lineage>
</organism>
<name>A0A1F8CW29_9BACT</name>
<keyword evidence="1" id="KW-1133">Transmembrane helix</keyword>
<proteinExistence type="predicted"/>
<evidence type="ECO:0000313" key="2">
    <source>
        <dbReference type="EMBL" id="OGM79938.1"/>
    </source>
</evidence>
<reference evidence="2 3" key="1">
    <citation type="journal article" date="2016" name="Nat. Commun.">
        <title>Thousands of microbial genomes shed light on interconnected biogeochemical processes in an aquifer system.</title>
        <authorList>
            <person name="Anantharaman K."/>
            <person name="Brown C.T."/>
            <person name="Hug L.A."/>
            <person name="Sharon I."/>
            <person name="Castelle C.J."/>
            <person name="Probst A.J."/>
            <person name="Thomas B.C."/>
            <person name="Singh A."/>
            <person name="Wilkins M.J."/>
            <person name="Karaoz U."/>
            <person name="Brodie E.L."/>
            <person name="Williams K.H."/>
            <person name="Hubbard S.S."/>
            <person name="Banfield J.F."/>
        </authorList>
    </citation>
    <scope>NUCLEOTIDE SEQUENCE [LARGE SCALE GENOMIC DNA]</scope>
</reference>